<accession>A0A9W9X3G5</accession>
<dbReference type="EMBL" id="JAPWDO010000002">
    <property type="protein sequence ID" value="KAJ5483198.1"/>
    <property type="molecule type" value="Genomic_DNA"/>
</dbReference>
<dbReference type="OrthoDB" id="2156052at2759"/>
<dbReference type="AlphaFoldDB" id="A0A9W9X3G5"/>
<organism evidence="2 3">
    <name type="scientific">Penicillium desertorum</name>
    <dbReference type="NCBI Taxonomy" id="1303715"/>
    <lineage>
        <taxon>Eukaryota</taxon>
        <taxon>Fungi</taxon>
        <taxon>Dikarya</taxon>
        <taxon>Ascomycota</taxon>
        <taxon>Pezizomycotina</taxon>
        <taxon>Eurotiomycetes</taxon>
        <taxon>Eurotiomycetidae</taxon>
        <taxon>Eurotiales</taxon>
        <taxon>Aspergillaceae</taxon>
        <taxon>Penicillium</taxon>
    </lineage>
</organism>
<evidence type="ECO:0000313" key="3">
    <source>
        <dbReference type="Proteomes" id="UP001147760"/>
    </source>
</evidence>
<evidence type="ECO:0000256" key="1">
    <source>
        <dbReference type="SAM" id="MobiDB-lite"/>
    </source>
</evidence>
<gene>
    <name evidence="2" type="ORF">N7530_002444</name>
</gene>
<reference evidence="2" key="2">
    <citation type="journal article" date="2023" name="IMA Fungus">
        <title>Comparative genomic study of the Penicillium genus elucidates a diverse pangenome and 15 lateral gene transfer events.</title>
        <authorList>
            <person name="Petersen C."/>
            <person name="Sorensen T."/>
            <person name="Nielsen M.R."/>
            <person name="Sondergaard T.E."/>
            <person name="Sorensen J.L."/>
            <person name="Fitzpatrick D.A."/>
            <person name="Frisvad J.C."/>
            <person name="Nielsen K.L."/>
        </authorList>
    </citation>
    <scope>NUCLEOTIDE SEQUENCE</scope>
    <source>
        <strain evidence="2">IBT 17660</strain>
    </source>
</reference>
<protein>
    <submittedName>
        <fullName evidence="2">Uncharacterized protein</fullName>
    </submittedName>
</protein>
<name>A0A9W9X3G5_9EURO</name>
<sequence length="89" mass="9963">MKIPLSFMESVTKLTVLRSHGVVDGDSEWCNMLWDDLGGLFFVIDLEEVKWLKRPRALEPTSGNTRDGHRVGGEKSRKKLLSSLSAVCS</sequence>
<keyword evidence="3" id="KW-1185">Reference proteome</keyword>
<comment type="caution">
    <text evidence="2">The sequence shown here is derived from an EMBL/GenBank/DDBJ whole genome shotgun (WGS) entry which is preliminary data.</text>
</comment>
<reference evidence="2" key="1">
    <citation type="submission" date="2022-12" db="EMBL/GenBank/DDBJ databases">
        <authorList>
            <person name="Petersen C."/>
        </authorList>
    </citation>
    <scope>NUCLEOTIDE SEQUENCE</scope>
    <source>
        <strain evidence="2">IBT 17660</strain>
    </source>
</reference>
<evidence type="ECO:0000313" key="2">
    <source>
        <dbReference type="EMBL" id="KAJ5483198.1"/>
    </source>
</evidence>
<feature type="compositionally biased region" description="Basic and acidic residues" evidence="1">
    <location>
        <begin position="66"/>
        <end position="75"/>
    </location>
</feature>
<dbReference type="Proteomes" id="UP001147760">
    <property type="component" value="Unassembled WGS sequence"/>
</dbReference>
<proteinExistence type="predicted"/>
<feature type="region of interest" description="Disordered" evidence="1">
    <location>
        <begin position="57"/>
        <end position="89"/>
    </location>
</feature>